<evidence type="ECO:0000256" key="2">
    <source>
        <dbReference type="ARBA" id="ARBA00005709"/>
    </source>
</evidence>
<name>A0A5J5HNM0_9BACI</name>
<dbReference type="InterPro" id="IPR042187">
    <property type="entry name" value="Flagellin_C_sub2"/>
</dbReference>
<evidence type="ECO:0000256" key="1">
    <source>
        <dbReference type="ARBA" id="ARBA00004365"/>
    </source>
</evidence>
<dbReference type="AlphaFoldDB" id="A0A5J5HNM0"/>
<dbReference type="Pfam" id="PF00700">
    <property type="entry name" value="Flagellin_C"/>
    <property type="match status" value="1"/>
</dbReference>
<accession>A0A5J5HNM0</accession>
<organism evidence="5 6">
    <name type="scientific">Niallia endozanthoxylica</name>
    <dbReference type="NCBI Taxonomy" id="2036016"/>
    <lineage>
        <taxon>Bacteria</taxon>
        <taxon>Bacillati</taxon>
        <taxon>Bacillota</taxon>
        <taxon>Bacilli</taxon>
        <taxon>Bacillales</taxon>
        <taxon>Bacillaceae</taxon>
        <taxon>Niallia</taxon>
    </lineage>
</organism>
<dbReference type="GO" id="GO:0005198">
    <property type="term" value="F:structural molecule activity"/>
    <property type="evidence" value="ECO:0007669"/>
    <property type="project" value="InterPro"/>
</dbReference>
<dbReference type="PANTHER" id="PTHR42792:SF2">
    <property type="entry name" value="FLAGELLIN"/>
    <property type="match status" value="1"/>
</dbReference>
<evidence type="ECO:0000313" key="5">
    <source>
        <dbReference type="EMBL" id="KAA9022093.1"/>
    </source>
</evidence>
<dbReference type="Gene3D" id="1.20.1330.10">
    <property type="entry name" value="f41 fragment of flagellin, N-terminal domain"/>
    <property type="match status" value="1"/>
</dbReference>
<dbReference type="SUPFAM" id="SSF64518">
    <property type="entry name" value="Phase 1 flagellin"/>
    <property type="match status" value="1"/>
</dbReference>
<dbReference type="InterPro" id="IPR046358">
    <property type="entry name" value="Flagellin_C"/>
</dbReference>
<dbReference type="GO" id="GO:0009288">
    <property type="term" value="C:bacterial-type flagellum"/>
    <property type="evidence" value="ECO:0007669"/>
    <property type="project" value="UniProtKB-SubCell"/>
</dbReference>
<keyword evidence="6" id="KW-1185">Reference proteome</keyword>
<evidence type="ECO:0000259" key="4">
    <source>
        <dbReference type="Pfam" id="PF00700"/>
    </source>
</evidence>
<keyword evidence="3" id="KW-0975">Bacterial flagellum</keyword>
<comment type="subcellular location">
    <subcellularLocation>
        <location evidence="1">Bacterial flagellum</location>
    </subcellularLocation>
</comment>
<evidence type="ECO:0000313" key="6">
    <source>
        <dbReference type="Proteomes" id="UP000326671"/>
    </source>
</evidence>
<reference evidence="5 6" key="1">
    <citation type="submission" date="2019-09" db="EMBL/GenBank/DDBJ databases">
        <title>Whole genome sequences of isolates from the Mars Exploration Rovers.</title>
        <authorList>
            <person name="Seuylemezian A."/>
            <person name="Vaishampayan P."/>
        </authorList>
    </citation>
    <scope>NUCLEOTIDE SEQUENCE [LARGE SCALE GENOMIC DNA]</scope>
    <source>
        <strain evidence="5 6">MER_TA_151</strain>
    </source>
</reference>
<dbReference type="PANTHER" id="PTHR42792">
    <property type="entry name" value="FLAGELLIN"/>
    <property type="match status" value="1"/>
</dbReference>
<dbReference type="Gene3D" id="6.10.10.10">
    <property type="entry name" value="Flagellar export chaperone, C-terminal domain"/>
    <property type="match status" value="1"/>
</dbReference>
<gene>
    <name evidence="5" type="ORF">F4V44_16215</name>
</gene>
<dbReference type="Proteomes" id="UP000326671">
    <property type="component" value="Unassembled WGS sequence"/>
</dbReference>
<protein>
    <recommendedName>
        <fullName evidence="4">Flagellin C-terminal domain-containing protein</fullName>
    </recommendedName>
</protein>
<comment type="similarity">
    <text evidence="2">Belongs to the bacterial flagellin family.</text>
</comment>
<feature type="domain" description="Flagellin C-terminal" evidence="4">
    <location>
        <begin position="355"/>
        <end position="437"/>
    </location>
</feature>
<dbReference type="EMBL" id="VYKL01000025">
    <property type="protein sequence ID" value="KAA9022093.1"/>
    <property type="molecule type" value="Genomic_DNA"/>
</dbReference>
<proteinExistence type="inferred from homology"/>
<evidence type="ECO:0000256" key="3">
    <source>
        <dbReference type="ARBA" id="ARBA00023143"/>
    </source>
</evidence>
<comment type="caution">
    <text evidence="5">The sequence shown here is derived from an EMBL/GenBank/DDBJ whole genome shotgun (WGS) entry which is preliminary data.</text>
</comment>
<dbReference type="OrthoDB" id="9796789at2"/>
<dbReference type="InterPro" id="IPR001492">
    <property type="entry name" value="Flagellin"/>
</dbReference>
<sequence length="439" mass="46499">MGSYVVTIEDIVPMDSIALSSNTGIADGSLTFGTSANNNLPLGDYTLTVSNFDSVTNKADIEIKDSTGILVGKVSQQNVTSEITVGTGDRIVKLAANSINSNGTDKITMSSDVSLKIEKLESDGTIGAVVAGLNFADMNEKGQATHGGFTFDLAANTKVGASKFDLTSDLGLGEYTIVVSDYQVNTAGNKSATIEVFDPNGFSIGQKAAEIGENGAIEAIGDDSGKLVNIDTRLITQAGTAKVQIENKLMISVSKVDTDENGIQKGEPTPITFEKEITTVNGKIQHGGLELTFGANARKGASQFDLTNKALSFQIGANKDQSVFIDVPELSTVKLGIDGINVMSQEGANDAIFRIDQAITQISATRSKLGATQNRLEHTINNLQTTSENLTSAESRIRDSDMALEMTEFTKNNILNQSAQAMLSQANQLPQGILQLLQR</sequence>